<dbReference type="InterPro" id="IPR007831">
    <property type="entry name" value="T2SS_GspE_N"/>
</dbReference>
<protein>
    <submittedName>
        <fullName evidence="4">Glycosyl transferase family protein</fullName>
    </submittedName>
</protein>
<dbReference type="SUPFAM" id="SSF53448">
    <property type="entry name" value="Nucleotide-diphospho-sugar transferases"/>
    <property type="match status" value="1"/>
</dbReference>
<dbReference type="Pfam" id="PF05157">
    <property type="entry name" value="MshEN"/>
    <property type="match status" value="1"/>
</dbReference>
<dbReference type="Gene3D" id="3.90.550.10">
    <property type="entry name" value="Spore Coat Polysaccharide Biosynthesis Protein SpsA, Chain A"/>
    <property type="match status" value="1"/>
</dbReference>
<keyword evidence="1" id="KW-0812">Transmembrane</keyword>
<evidence type="ECO:0000259" key="3">
    <source>
        <dbReference type="Pfam" id="PF13632"/>
    </source>
</evidence>
<dbReference type="NCBIfam" id="NF011305">
    <property type="entry name" value="PRK14716.1-3"/>
    <property type="match status" value="1"/>
</dbReference>
<dbReference type="SUPFAM" id="SSF160246">
    <property type="entry name" value="EspE N-terminal domain-like"/>
    <property type="match status" value="1"/>
</dbReference>
<keyword evidence="4" id="KW-0808">Transferase</keyword>
<dbReference type="Pfam" id="PF13632">
    <property type="entry name" value="Glyco_trans_2_3"/>
    <property type="match status" value="1"/>
</dbReference>
<gene>
    <name evidence="4" type="ORF">GRI69_12130</name>
</gene>
<keyword evidence="5" id="KW-1185">Reference proteome</keyword>
<name>A0A844XTT9_9SPHN</name>
<sequence>MDCFVAILQWTALVVAVLIALSSLDDLFVDAVFWAMKLKRRIFGQSGPGAVAAELLVDKPEQPIAIMLPAWKEFDVIASMVESAVNTLAYRNYTIFIGTYANDSETIAEAEKVARRYKQVRHVRVPHDGPTCKADCLNHIVSDILHLEEEVGEPFAGLVLHDSEDVLHPLELHLFNYLLPAKDMIQLPVVSLEQRYRDLVAGTYMDEFAEWHAKDLVVRQRLAKTVPSAGVGTCFSRRAIKALMEDGDPFNTATLTEDYDIGNRLSERDMSAIIALYPVEFRTRRGALFGVGPERMVTFSMPLCVREHFPNTFKTSYRQKARWILGIALQGWAQLGWSKSGISNYFLFRDRKALVTPTLAIVAYVLVLTYLGLNVWSKASGGDFIPLFSGQWFVLSLLWFNLFALGARILQRLFFVERIYGWGHAFMSIPRVFVLSLINFAASIRAIRVFIGSKFSGKSIAWDKTMHRFPTDEWLGTEKRRLGEILLSWEVVTPPAIEKALIDQKMNGGMLGDLLVCHGAIDEQTLLEAVATQANLPTATISLEMVRENLDLLDEEVMSRLHVLPFGKGKKGDVMLAVSSPLPASEAEWMRTRLGRPFRQHIVPDAQIRRFLGALVEQPHWDVPILTLPRLHELLIERKILKRRELRRALESYDVARHGSIGEYLVARKVISQQIFDEMTAIRNELVEAKRADARKELVNA</sequence>
<dbReference type="InterPro" id="IPR029044">
    <property type="entry name" value="Nucleotide-diphossugar_trans"/>
</dbReference>
<dbReference type="InterPro" id="IPR001173">
    <property type="entry name" value="Glyco_trans_2-like"/>
</dbReference>
<comment type="caution">
    <text evidence="4">The sequence shown here is derived from an EMBL/GenBank/DDBJ whole genome shotgun (WGS) entry which is preliminary data.</text>
</comment>
<feature type="transmembrane region" description="Helical" evidence="1">
    <location>
        <begin position="392"/>
        <end position="411"/>
    </location>
</feature>
<dbReference type="GO" id="GO:0016740">
    <property type="term" value="F:transferase activity"/>
    <property type="evidence" value="ECO:0007669"/>
    <property type="project" value="UniProtKB-KW"/>
</dbReference>
<organism evidence="4 5">
    <name type="scientific">Qipengyuania vulgaris</name>
    <dbReference type="NCBI Taxonomy" id="291985"/>
    <lineage>
        <taxon>Bacteria</taxon>
        <taxon>Pseudomonadati</taxon>
        <taxon>Pseudomonadota</taxon>
        <taxon>Alphaproteobacteria</taxon>
        <taxon>Sphingomonadales</taxon>
        <taxon>Erythrobacteraceae</taxon>
        <taxon>Qipengyuania</taxon>
    </lineage>
</organism>
<proteinExistence type="predicted"/>
<feature type="transmembrane region" description="Helical" evidence="1">
    <location>
        <begin position="12"/>
        <end position="36"/>
    </location>
</feature>
<keyword evidence="1" id="KW-1133">Transmembrane helix</keyword>
<dbReference type="EMBL" id="WTYC01000006">
    <property type="protein sequence ID" value="MXO49006.1"/>
    <property type="molecule type" value="Genomic_DNA"/>
</dbReference>
<dbReference type="NCBIfam" id="NF012033">
    <property type="entry name" value="PRK15489.1"/>
    <property type="match status" value="1"/>
</dbReference>
<dbReference type="Proteomes" id="UP000448199">
    <property type="component" value="Unassembled WGS sequence"/>
</dbReference>
<feature type="transmembrane region" description="Helical" evidence="1">
    <location>
        <begin position="353"/>
        <end position="372"/>
    </location>
</feature>
<dbReference type="RefSeq" id="WP_237453088.1">
    <property type="nucleotide sequence ID" value="NZ_WTYC01000006.1"/>
</dbReference>
<dbReference type="AlphaFoldDB" id="A0A844XTT9"/>
<dbReference type="InterPro" id="IPR037257">
    <property type="entry name" value="T2SS_E_N_sf"/>
</dbReference>
<evidence type="ECO:0000259" key="2">
    <source>
        <dbReference type="Pfam" id="PF05157"/>
    </source>
</evidence>
<evidence type="ECO:0000313" key="5">
    <source>
        <dbReference type="Proteomes" id="UP000448199"/>
    </source>
</evidence>
<evidence type="ECO:0000313" key="4">
    <source>
        <dbReference type="EMBL" id="MXO49006.1"/>
    </source>
</evidence>
<feature type="domain" description="Glycosyltransferase 2-like" evidence="3">
    <location>
        <begin position="159"/>
        <end position="371"/>
    </location>
</feature>
<feature type="domain" description="Type II secretion system protein GspE N-terminal" evidence="2">
    <location>
        <begin position="537"/>
        <end position="616"/>
    </location>
</feature>
<evidence type="ECO:0000256" key="1">
    <source>
        <dbReference type="SAM" id="Phobius"/>
    </source>
</evidence>
<keyword evidence="1" id="KW-0472">Membrane</keyword>
<reference evidence="4 5" key="1">
    <citation type="submission" date="2019-12" db="EMBL/GenBank/DDBJ databases">
        <title>Genomic-based taxomic classification of the family Erythrobacteraceae.</title>
        <authorList>
            <person name="Xu L."/>
        </authorList>
    </citation>
    <scope>NUCLEOTIDE SEQUENCE [LARGE SCALE GENOMIC DNA]</scope>
    <source>
        <strain evidence="4 5">DSM 17792</strain>
    </source>
</reference>
<accession>A0A844XTT9</accession>